<evidence type="ECO:0000256" key="3">
    <source>
        <dbReference type="ARBA" id="ARBA00023136"/>
    </source>
</evidence>
<evidence type="ECO:0000256" key="6">
    <source>
        <dbReference type="PROSITE-ProRule" id="PRU00284"/>
    </source>
</evidence>
<feature type="transmembrane region" description="Helical" evidence="7">
    <location>
        <begin position="16"/>
        <end position="38"/>
    </location>
</feature>
<comment type="caution">
    <text evidence="10">The sequence shown here is derived from an EMBL/GenBank/DDBJ whole genome shotgun (WGS) entry which is preliminary data.</text>
</comment>
<feature type="transmembrane region" description="Helical" evidence="7">
    <location>
        <begin position="50"/>
        <end position="73"/>
    </location>
</feature>
<keyword evidence="7" id="KW-1133">Transmembrane helix</keyword>
<dbReference type="SMART" id="SM00304">
    <property type="entry name" value="HAMP"/>
    <property type="match status" value="1"/>
</dbReference>
<dbReference type="Gene3D" id="6.10.340.10">
    <property type="match status" value="1"/>
</dbReference>
<evidence type="ECO:0000313" key="10">
    <source>
        <dbReference type="EMBL" id="PXW91040.1"/>
    </source>
</evidence>
<dbReference type="OrthoDB" id="9807021at2"/>
<proteinExistence type="inferred from homology"/>
<dbReference type="SUPFAM" id="SSF158472">
    <property type="entry name" value="HAMP domain-like"/>
    <property type="match status" value="1"/>
</dbReference>
<keyword evidence="3 7" id="KW-0472">Membrane</keyword>
<evidence type="ECO:0000313" key="11">
    <source>
        <dbReference type="Proteomes" id="UP000247922"/>
    </source>
</evidence>
<evidence type="ECO:0000259" key="9">
    <source>
        <dbReference type="PROSITE" id="PS50885"/>
    </source>
</evidence>
<evidence type="ECO:0000256" key="1">
    <source>
        <dbReference type="ARBA" id="ARBA00004236"/>
    </source>
</evidence>
<reference evidence="10 11" key="1">
    <citation type="submission" date="2018-05" db="EMBL/GenBank/DDBJ databases">
        <title>Genomic Encyclopedia of Type Strains, Phase IV (KMG-IV): sequencing the most valuable type-strain genomes for metagenomic binning, comparative biology and taxonomic classification.</title>
        <authorList>
            <person name="Goeker M."/>
        </authorList>
    </citation>
    <scope>NUCLEOTIDE SEQUENCE [LARGE SCALE GENOMIC DNA]</scope>
    <source>
        <strain evidence="10 11">DSM 22440</strain>
    </source>
</reference>
<dbReference type="GO" id="GO:0007165">
    <property type="term" value="P:signal transduction"/>
    <property type="evidence" value="ECO:0007669"/>
    <property type="project" value="UniProtKB-KW"/>
</dbReference>
<dbReference type="SUPFAM" id="SSF58104">
    <property type="entry name" value="Methyl-accepting chemotaxis protein (MCP) signaling domain"/>
    <property type="match status" value="1"/>
</dbReference>
<dbReference type="Gene3D" id="1.10.287.950">
    <property type="entry name" value="Methyl-accepting chemotaxis protein"/>
    <property type="match status" value="1"/>
</dbReference>
<evidence type="ECO:0000256" key="5">
    <source>
        <dbReference type="ARBA" id="ARBA00029447"/>
    </source>
</evidence>
<organism evidence="10 11">
    <name type="scientific">Streptohalobacillus salinus</name>
    <dbReference type="NCBI Taxonomy" id="621096"/>
    <lineage>
        <taxon>Bacteria</taxon>
        <taxon>Bacillati</taxon>
        <taxon>Bacillota</taxon>
        <taxon>Bacilli</taxon>
        <taxon>Bacillales</taxon>
        <taxon>Bacillaceae</taxon>
        <taxon>Streptohalobacillus</taxon>
    </lineage>
</organism>
<dbReference type="PANTHER" id="PTHR32089:SF112">
    <property type="entry name" value="LYSOZYME-LIKE PROTEIN-RELATED"/>
    <property type="match status" value="1"/>
</dbReference>
<keyword evidence="4 6" id="KW-0807">Transducer</keyword>
<feature type="domain" description="Methyl-accepting transducer" evidence="8">
    <location>
        <begin position="142"/>
        <end position="378"/>
    </location>
</feature>
<dbReference type="Pfam" id="PF00672">
    <property type="entry name" value="HAMP"/>
    <property type="match status" value="1"/>
</dbReference>
<dbReference type="EMBL" id="QJJR01000006">
    <property type="protein sequence ID" value="PXW91040.1"/>
    <property type="molecule type" value="Genomic_DNA"/>
</dbReference>
<dbReference type="PROSITE" id="PS50885">
    <property type="entry name" value="HAMP"/>
    <property type="match status" value="1"/>
</dbReference>
<keyword evidence="11" id="KW-1185">Reference proteome</keyword>
<dbReference type="PROSITE" id="PS50111">
    <property type="entry name" value="CHEMOTAXIS_TRANSDUC_2"/>
    <property type="match status" value="1"/>
</dbReference>
<gene>
    <name evidence="10" type="ORF">DES38_10674</name>
</gene>
<dbReference type="CDD" id="cd06225">
    <property type="entry name" value="HAMP"/>
    <property type="match status" value="1"/>
</dbReference>
<dbReference type="InterPro" id="IPR003660">
    <property type="entry name" value="HAMP_dom"/>
</dbReference>
<dbReference type="RefSeq" id="WP_110251376.1">
    <property type="nucleotide sequence ID" value="NZ_QJJR01000006.1"/>
</dbReference>
<keyword evidence="7" id="KW-0812">Transmembrane</keyword>
<dbReference type="Pfam" id="PF00015">
    <property type="entry name" value="MCPsignal"/>
    <property type="match status" value="1"/>
</dbReference>
<dbReference type="GO" id="GO:0005886">
    <property type="term" value="C:plasma membrane"/>
    <property type="evidence" value="ECO:0007669"/>
    <property type="project" value="UniProtKB-SubCell"/>
</dbReference>
<dbReference type="AlphaFoldDB" id="A0A2V3WAE7"/>
<comment type="subcellular location">
    <subcellularLocation>
        <location evidence="1">Cell membrane</location>
    </subcellularLocation>
</comment>
<evidence type="ECO:0000256" key="4">
    <source>
        <dbReference type="ARBA" id="ARBA00023224"/>
    </source>
</evidence>
<dbReference type="InterPro" id="IPR004089">
    <property type="entry name" value="MCPsignal_dom"/>
</dbReference>
<accession>A0A2V3WAE7</accession>
<feature type="domain" description="HAMP" evidence="9">
    <location>
        <begin position="71"/>
        <end position="123"/>
    </location>
</feature>
<name>A0A2V3WAE7_9BACI</name>
<evidence type="ECO:0000256" key="2">
    <source>
        <dbReference type="ARBA" id="ARBA00022475"/>
    </source>
</evidence>
<dbReference type="SMART" id="SM00283">
    <property type="entry name" value="MA"/>
    <property type="match status" value="1"/>
</dbReference>
<dbReference type="Proteomes" id="UP000247922">
    <property type="component" value="Unassembled WGS sequence"/>
</dbReference>
<evidence type="ECO:0000259" key="8">
    <source>
        <dbReference type="PROSITE" id="PS50111"/>
    </source>
</evidence>
<comment type="similarity">
    <text evidence="5">Belongs to the methyl-accepting chemotaxis (MCP) protein family.</text>
</comment>
<keyword evidence="2" id="KW-1003">Cell membrane</keyword>
<dbReference type="PANTHER" id="PTHR32089">
    <property type="entry name" value="METHYL-ACCEPTING CHEMOTAXIS PROTEIN MCPB"/>
    <property type="match status" value="1"/>
</dbReference>
<protein>
    <submittedName>
        <fullName evidence="10">Methyl-accepting chemotaxis protein</fullName>
    </submittedName>
</protein>
<sequence length="428" mass="47806">MAYKKIALWKSIKTHAILILVTVLLINAALSSFILYLIEMTGFELGILGAFLSNFMNIILATILIAVFLNYYIIRPIRNMERTIYQFEQGERKARVASRNFNEIGRLAERLNQLFDEINDSEQQKNQEIITIEDKTTHLAQQLDHLTGAFEGLGSSFEKVTATTTDQLSTFEETSALSEETEDRFTEITETLLQLTTDFNGMQVQTDQGTKQVTESSKAMRHIATEATETKALVHVLTAEIERIQDVVTLINDIAEQTNLLALNASIEAARAGEHGKGFSIVADEVRKLAERSVEATSSVNETVQGILKQVNSFTQQSDQQANTIDIESEKILAINEGFAAFTKQINQSLTSFDQMAQNAKIVQQSSQEIAAAMADATEKSEDTTTNIVDTHEQMQTHIDSIKTIRSEIFNLKALFQSETMQEVSESN</sequence>
<evidence type="ECO:0000256" key="7">
    <source>
        <dbReference type="SAM" id="Phobius"/>
    </source>
</evidence>